<evidence type="ECO:0000313" key="8">
    <source>
        <dbReference type="EMBL" id="QMW23853.1"/>
    </source>
</evidence>
<evidence type="ECO:0000313" key="9">
    <source>
        <dbReference type="Proteomes" id="UP000515292"/>
    </source>
</evidence>
<name>A0A7G5IKG1_9SPHN</name>
<feature type="domain" description="NusB/RsmB/TIM44" evidence="7">
    <location>
        <begin position="20"/>
        <end position="152"/>
    </location>
</feature>
<comment type="function">
    <text evidence="6">Involved in transcription antitermination. Required for transcription of ribosomal RNA (rRNA) genes. Binds specifically to the boxA antiterminator sequence of the ribosomal RNA (rrn) operons.</text>
</comment>
<dbReference type="HAMAP" id="MF_00073">
    <property type="entry name" value="NusB"/>
    <property type="match status" value="1"/>
</dbReference>
<evidence type="ECO:0000256" key="3">
    <source>
        <dbReference type="ARBA" id="ARBA00022884"/>
    </source>
</evidence>
<dbReference type="GO" id="GO:0003723">
    <property type="term" value="F:RNA binding"/>
    <property type="evidence" value="ECO:0007669"/>
    <property type="project" value="UniProtKB-UniRule"/>
</dbReference>
<gene>
    <name evidence="6 8" type="primary">nusB</name>
    <name evidence="8" type="ORF">H3309_05090</name>
</gene>
<dbReference type="Gene3D" id="1.10.940.10">
    <property type="entry name" value="NusB-like"/>
    <property type="match status" value="1"/>
</dbReference>
<keyword evidence="4 6" id="KW-0805">Transcription regulation</keyword>
<dbReference type="Pfam" id="PF01029">
    <property type="entry name" value="NusB"/>
    <property type="match status" value="1"/>
</dbReference>
<dbReference type="InterPro" id="IPR006027">
    <property type="entry name" value="NusB_RsmB_TIM44"/>
</dbReference>
<dbReference type="RefSeq" id="WP_182297676.1">
    <property type="nucleotide sequence ID" value="NZ_CP059851.1"/>
</dbReference>
<accession>A0A7G5IKG1</accession>
<dbReference type="InterPro" id="IPR035926">
    <property type="entry name" value="NusB-like_sf"/>
</dbReference>
<keyword evidence="2 6" id="KW-0889">Transcription antitermination</keyword>
<evidence type="ECO:0000256" key="6">
    <source>
        <dbReference type="HAMAP-Rule" id="MF_00073"/>
    </source>
</evidence>
<protein>
    <recommendedName>
        <fullName evidence="6">Transcription antitermination protein NusB</fullName>
    </recommendedName>
    <alternativeName>
        <fullName evidence="6">Antitermination factor NusB</fullName>
    </alternativeName>
</protein>
<keyword evidence="9" id="KW-1185">Reference proteome</keyword>
<dbReference type="GO" id="GO:0006353">
    <property type="term" value="P:DNA-templated transcription termination"/>
    <property type="evidence" value="ECO:0007669"/>
    <property type="project" value="UniProtKB-UniRule"/>
</dbReference>
<dbReference type="AlphaFoldDB" id="A0A7G5IKG1"/>
<dbReference type="EMBL" id="CP059851">
    <property type="protein sequence ID" value="QMW23853.1"/>
    <property type="molecule type" value="Genomic_DNA"/>
</dbReference>
<comment type="similarity">
    <text evidence="1 6">Belongs to the NusB family.</text>
</comment>
<dbReference type="GO" id="GO:0031564">
    <property type="term" value="P:transcription antitermination"/>
    <property type="evidence" value="ECO:0007669"/>
    <property type="project" value="UniProtKB-KW"/>
</dbReference>
<dbReference type="PANTHER" id="PTHR11078">
    <property type="entry name" value="N UTILIZATION SUBSTANCE PROTEIN B-RELATED"/>
    <property type="match status" value="1"/>
</dbReference>
<evidence type="ECO:0000256" key="4">
    <source>
        <dbReference type="ARBA" id="ARBA00023015"/>
    </source>
</evidence>
<keyword evidence="5 6" id="KW-0804">Transcription</keyword>
<dbReference type="Proteomes" id="UP000515292">
    <property type="component" value="Chromosome"/>
</dbReference>
<dbReference type="KEGG" id="sand:H3309_05090"/>
<dbReference type="PANTHER" id="PTHR11078:SF3">
    <property type="entry name" value="ANTITERMINATION NUSB DOMAIN-CONTAINING PROTEIN"/>
    <property type="match status" value="1"/>
</dbReference>
<proteinExistence type="inferred from homology"/>
<evidence type="ECO:0000256" key="5">
    <source>
        <dbReference type="ARBA" id="ARBA00023163"/>
    </source>
</evidence>
<keyword evidence="3 6" id="KW-0694">RNA-binding</keyword>
<dbReference type="InterPro" id="IPR011605">
    <property type="entry name" value="NusB_fam"/>
</dbReference>
<sequence>MRTPRKKQAALADARARRSAARLAAVQAIYQHWTAATPVARLLHEFHDHRLGAEIEDEQYLAADAAFFDDVVTGVLLRQDELDMAIAERLAEGWTLGRLDRLMHAILAAGAYELVARADVPRGAVVNEYVEVARAFYPASEAGFVNALLDRLGKAVRPEGVAA</sequence>
<organism evidence="8 9">
    <name type="scientific">Sandaracinobacteroides saxicola</name>
    <dbReference type="NCBI Taxonomy" id="2759707"/>
    <lineage>
        <taxon>Bacteria</taxon>
        <taxon>Pseudomonadati</taxon>
        <taxon>Pseudomonadota</taxon>
        <taxon>Alphaproteobacteria</taxon>
        <taxon>Sphingomonadales</taxon>
        <taxon>Sphingosinicellaceae</taxon>
        <taxon>Sandaracinobacteroides</taxon>
    </lineage>
</organism>
<evidence type="ECO:0000256" key="1">
    <source>
        <dbReference type="ARBA" id="ARBA00005952"/>
    </source>
</evidence>
<dbReference type="SUPFAM" id="SSF48013">
    <property type="entry name" value="NusB-like"/>
    <property type="match status" value="1"/>
</dbReference>
<evidence type="ECO:0000259" key="7">
    <source>
        <dbReference type="Pfam" id="PF01029"/>
    </source>
</evidence>
<dbReference type="NCBIfam" id="TIGR01951">
    <property type="entry name" value="nusB"/>
    <property type="match status" value="1"/>
</dbReference>
<reference evidence="8 9" key="1">
    <citation type="submission" date="2020-07" db="EMBL/GenBank/DDBJ databases">
        <title>Complete genome sequence for Sandaracinobacter sp. M6.</title>
        <authorList>
            <person name="Tang Y."/>
            <person name="Liu Q."/>
            <person name="Guo Z."/>
            <person name="Lei P."/>
            <person name="Huang B."/>
        </authorList>
    </citation>
    <scope>NUCLEOTIDE SEQUENCE [LARGE SCALE GENOMIC DNA]</scope>
    <source>
        <strain evidence="8 9">M6</strain>
    </source>
</reference>
<dbReference type="GO" id="GO:0005829">
    <property type="term" value="C:cytosol"/>
    <property type="evidence" value="ECO:0007669"/>
    <property type="project" value="TreeGrafter"/>
</dbReference>
<evidence type="ECO:0000256" key="2">
    <source>
        <dbReference type="ARBA" id="ARBA00022814"/>
    </source>
</evidence>